<dbReference type="SMART" id="SM00248">
    <property type="entry name" value="ANK"/>
    <property type="match status" value="3"/>
</dbReference>
<dbReference type="Pfam" id="PF12796">
    <property type="entry name" value="Ank_2"/>
    <property type="match status" value="1"/>
</dbReference>
<protein>
    <submittedName>
        <fullName evidence="5">Ankyrin repeat domain 37</fullName>
    </submittedName>
</protein>
<reference evidence="5" key="1">
    <citation type="submission" date="2025-08" db="UniProtKB">
        <authorList>
            <consortium name="Ensembl"/>
        </authorList>
    </citation>
    <scope>IDENTIFICATION</scope>
</reference>
<feature type="repeat" description="ANK" evidence="3">
    <location>
        <begin position="173"/>
        <end position="205"/>
    </location>
</feature>
<dbReference type="Proteomes" id="UP000694541">
    <property type="component" value="Unplaced"/>
</dbReference>
<dbReference type="PANTHER" id="PTHR24201">
    <property type="entry name" value="ANK_REP_REGION DOMAIN-CONTAINING PROTEIN"/>
    <property type="match status" value="1"/>
</dbReference>
<dbReference type="PROSITE" id="PS50088">
    <property type="entry name" value="ANK_REPEAT"/>
    <property type="match status" value="2"/>
</dbReference>
<dbReference type="SUPFAM" id="SSF48403">
    <property type="entry name" value="Ankyrin repeat"/>
    <property type="match status" value="1"/>
</dbReference>
<sequence>MADPPAASPASRHRAARPRRGGAGRGGAGRGGGPGAANQSPPGGFPPMCSCLRTCRSRLPAVGGAAALRGCGQGLPVGHGAGGAGPGELRAGPRCFGQPGARRALSRRAAMLMLDCSSESGGFSNLFEAGTSVNAPADAFGQSPAHLAACGGEAFFLLWQLQTGANLNQQDCLGEAPIHKAAKVGSLECLALLVAGDAKIDLCNNSGQTAADLALAYGFLECAKFLTTIQHTQTMKLRGQSGYSLSDKHGLLREDPAAQNQESETNRSISRKRRRSDVVNLLKTQRKLVCLLLKFLKRWIKCRQNTKLELWEMVHLQ</sequence>
<keyword evidence="6" id="KW-1185">Reference proteome</keyword>
<feature type="region of interest" description="Disordered" evidence="4">
    <location>
        <begin position="1"/>
        <end position="42"/>
    </location>
</feature>
<dbReference type="InterPro" id="IPR002110">
    <property type="entry name" value="Ankyrin_rpt"/>
</dbReference>
<dbReference type="AlphaFoldDB" id="A0A8B9NNR9"/>
<dbReference type="InterPro" id="IPR050776">
    <property type="entry name" value="Ank_Repeat/CDKN_Inhibitor"/>
</dbReference>
<evidence type="ECO:0000256" key="2">
    <source>
        <dbReference type="ARBA" id="ARBA00023043"/>
    </source>
</evidence>
<proteinExistence type="predicted"/>
<name>A0A8B9NNR9_9AVES</name>
<evidence type="ECO:0000313" key="5">
    <source>
        <dbReference type="Ensembl" id="ENSANIP00000026146.1"/>
    </source>
</evidence>
<dbReference type="InterPro" id="IPR036770">
    <property type="entry name" value="Ankyrin_rpt-contain_sf"/>
</dbReference>
<evidence type="ECO:0000256" key="4">
    <source>
        <dbReference type="SAM" id="MobiDB-lite"/>
    </source>
</evidence>
<feature type="repeat" description="ANK" evidence="3">
    <location>
        <begin position="140"/>
        <end position="172"/>
    </location>
</feature>
<feature type="compositionally biased region" description="Basic residues" evidence="4">
    <location>
        <begin position="11"/>
        <end position="22"/>
    </location>
</feature>
<feature type="compositionally biased region" description="Low complexity" evidence="4">
    <location>
        <begin position="1"/>
        <end position="10"/>
    </location>
</feature>
<reference evidence="5" key="2">
    <citation type="submission" date="2025-09" db="UniProtKB">
        <authorList>
            <consortium name="Ensembl"/>
        </authorList>
    </citation>
    <scope>IDENTIFICATION</scope>
</reference>
<keyword evidence="2 3" id="KW-0040">ANK repeat</keyword>
<evidence type="ECO:0000313" key="6">
    <source>
        <dbReference type="Proteomes" id="UP000694541"/>
    </source>
</evidence>
<evidence type="ECO:0000256" key="1">
    <source>
        <dbReference type="ARBA" id="ARBA00022737"/>
    </source>
</evidence>
<feature type="compositionally biased region" description="Gly residues" evidence="4">
    <location>
        <begin position="23"/>
        <end position="35"/>
    </location>
</feature>
<evidence type="ECO:0000256" key="3">
    <source>
        <dbReference type="PROSITE-ProRule" id="PRU00023"/>
    </source>
</evidence>
<dbReference type="Gene3D" id="1.25.40.20">
    <property type="entry name" value="Ankyrin repeat-containing domain"/>
    <property type="match status" value="1"/>
</dbReference>
<accession>A0A8B9NNR9</accession>
<organism evidence="5 6">
    <name type="scientific">Accipiter nisus</name>
    <name type="common">Eurasian sparrowhawk</name>
    <dbReference type="NCBI Taxonomy" id="211598"/>
    <lineage>
        <taxon>Eukaryota</taxon>
        <taxon>Metazoa</taxon>
        <taxon>Chordata</taxon>
        <taxon>Craniata</taxon>
        <taxon>Vertebrata</taxon>
        <taxon>Euteleostomi</taxon>
        <taxon>Archelosauria</taxon>
        <taxon>Archosauria</taxon>
        <taxon>Dinosauria</taxon>
        <taxon>Saurischia</taxon>
        <taxon>Theropoda</taxon>
        <taxon>Coelurosauria</taxon>
        <taxon>Aves</taxon>
        <taxon>Neognathae</taxon>
        <taxon>Neoaves</taxon>
        <taxon>Telluraves</taxon>
        <taxon>Accipitrimorphae</taxon>
        <taxon>Accipitriformes</taxon>
        <taxon>Accipitridae</taxon>
        <taxon>Accipitrinae</taxon>
        <taxon>Accipiter</taxon>
    </lineage>
</organism>
<dbReference type="PANTHER" id="PTHR24201:SF0">
    <property type="entry name" value="ANKYRIN REPEAT DOMAIN-CONTAINING PROTEIN 37"/>
    <property type="match status" value="1"/>
</dbReference>
<keyword evidence="1" id="KW-0677">Repeat</keyword>
<dbReference type="Ensembl" id="ENSANIT00000027011.1">
    <property type="protein sequence ID" value="ENSANIP00000026146.1"/>
    <property type="gene ID" value="ENSANIG00000017570.1"/>
</dbReference>
<dbReference type="GO" id="GO:0005737">
    <property type="term" value="C:cytoplasm"/>
    <property type="evidence" value="ECO:0007669"/>
    <property type="project" value="TreeGrafter"/>
</dbReference>